<dbReference type="HOGENOM" id="CLU_064477_0_0_11"/>
<organism evidence="1 2">
    <name type="scientific">Mycobacterium [tuberculosis] TKK-01-0051</name>
    <dbReference type="NCBI Taxonomy" id="1324261"/>
    <lineage>
        <taxon>Bacteria</taxon>
        <taxon>Bacillati</taxon>
        <taxon>Actinomycetota</taxon>
        <taxon>Actinomycetes</taxon>
        <taxon>Mycobacteriales</taxon>
        <taxon>Mycobacteriaceae</taxon>
        <taxon>Mycobacterium</taxon>
        <taxon>Mycobacterium avium complex (MAC)</taxon>
    </lineage>
</organism>
<evidence type="ECO:0000313" key="2">
    <source>
        <dbReference type="Proteomes" id="UP000025947"/>
    </source>
</evidence>
<keyword evidence="2" id="KW-1185">Reference proteome</keyword>
<accession>A0A051UHL7</accession>
<name>A0A051UHL7_9MYCO</name>
<protein>
    <submittedName>
        <fullName evidence="1">Uncharacterized protein</fullName>
    </submittedName>
</protein>
<evidence type="ECO:0000313" key="1">
    <source>
        <dbReference type="EMBL" id="KBZ68081.1"/>
    </source>
</evidence>
<dbReference type="Proteomes" id="UP000025947">
    <property type="component" value="Unassembled WGS sequence"/>
</dbReference>
<dbReference type="AlphaFoldDB" id="A0A051UHL7"/>
<dbReference type="EMBL" id="JLXW01000002">
    <property type="protein sequence ID" value="KBZ68081.1"/>
    <property type="molecule type" value="Genomic_DNA"/>
</dbReference>
<dbReference type="PATRIC" id="fig|1324261.3.peg.636"/>
<gene>
    <name evidence="1" type="ORF">K875_00626</name>
</gene>
<comment type="caution">
    <text evidence="1">The sequence shown here is derived from an EMBL/GenBank/DDBJ whole genome shotgun (WGS) entry which is preliminary data.</text>
</comment>
<proteinExistence type="predicted"/>
<sequence>MRGQGHQSFVDELARFAAGHADPRLTAIARRSAAPLRVAVRGRRGVGCRTVRRALDGAGRSAGIAVDAPGSERDADAVVYVLTEVVKPEDTQAIARDSAAGRPVLAVLNKADLAGSLSGRGDGPIAAARARCTELSALIGVPMEPMTGLLAVAALDDLDSAQWTALSALAAHPGTACFDGSFAAFLAADAPVPTEVRRRLLDTLDLFGTALAVAAFRQGRTPAQVLALLHRMSGVDAVLAKIGALGAEARYQRVLDAVAELEALAAAGGRLAERISGFLSRDDTVVARMAAAVDLAEAAGLEPGDPQHVDAHRDPSAHLPRAVRWQRYSRASASELHRACGADIARGSLRLWSQVCGSLPGASW</sequence>
<dbReference type="RefSeq" id="WP_044483396.1">
    <property type="nucleotide sequence ID" value="NZ_KK328284.1"/>
</dbReference>
<reference evidence="1 2" key="1">
    <citation type="submission" date="2014-04" db="EMBL/GenBank/DDBJ databases">
        <title>The Genome Sequence of Mycobacterium tuberculosis TKK-01-0051.</title>
        <authorList>
            <consortium name="The Broad Institute Genomics Platform"/>
            <consortium name="The Broad Institute Genome Sequencing Center for Infectious Disease"/>
            <person name="Earl A.M."/>
            <person name="Cohen K."/>
            <person name="Pym A."/>
            <person name="Bishai W."/>
            <person name="Maharaj K."/>
            <person name="Desjardins C."/>
            <person name="Abeel T."/>
            <person name="Young S."/>
            <person name="Zeng Q."/>
            <person name="Gargeya S."/>
            <person name="Abouelleil A."/>
            <person name="Alvarado L."/>
            <person name="Chapman S.B."/>
            <person name="Gainer-Dewar J."/>
            <person name="Goldberg J."/>
            <person name="Griggs A."/>
            <person name="Gujja S."/>
            <person name="Hansen M."/>
            <person name="Howarth C."/>
            <person name="Imamovic A."/>
            <person name="Larimer J."/>
            <person name="Murphy C."/>
            <person name="Naylor J."/>
            <person name="Pearson M."/>
            <person name="Poon T.W."/>
            <person name="Priest M."/>
            <person name="Roberts A."/>
            <person name="Saif S."/>
            <person name="Shea T."/>
            <person name="Sykes S."/>
            <person name="Wortman J."/>
            <person name="Nusbaum C."/>
            <person name="Birren B."/>
        </authorList>
    </citation>
    <scope>NUCLEOTIDE SEQUENCE [LARGE SCALE GENOMIC DNA]</scope>
    <source>
        <strain evidence="1 2">TKK-01-0051</strain>
    </source>
</reference>